<dbReference type="NCBIfam" id="NF010686">
    <property type="entry name" value="PRK14086.1"/>
    <property type="match status" value="1"/>
</dbReference>
<dbReference type="GO" id="GO:0005737">
    <property type="term" value="C:cytoplasm"/>
    <property type="evidence" value="ECO:0007669"/>
    <property type="project" value="UniProtKB-SubCell"/>
</dbReference>
<dbReference type="InterPro" id="IPR013159">
    <property type="entry name" value="DnaA_C"/>
</dbReference>
<dbReference type="GO" id="GO:0006275">
    <property type="term" value="P:regulation of DNA replication"/>
    <property type="evidence" value="ECO:0007669"/>
    <property type="project" value="UniProtKB-UniRule"/>
</dbReference>
<feature type="binding site" evidence="8">
    <location>
        <position position="235"/>
    </location>
    <ligand>
        <name>ATP</name>
        <dbReference type="ChEBI" id="CHEBI:30616"/>
    </ligand>
</feature>
<dbReference type="GO" id="GO:0005524">
    <property type="term" value="F:ATP binding"/>
    <property type="evidence" value="ECO:0007669"/>
    <property type="project" value="UniProtKB-UniRule"/>
</dbReference>
<comment type="domain">
    <text evidence="8">Domain I is involved in oligomerization and binding regulators, domain II is flexibile and of varying length in different bacteria, domain III forms the AAA+ region, while domain IV binds dsDNA.</text>
</comment>
<feature type="region of interest" description="Domain I, interacts with DnaA modulators" evidence="8">
    <location>
        <begin position="1"/>
        <end position="116"/>
    </location>
</feature>
<keyword evidence="4 8" id="KW-0547">Nucleotide-binding</keyword>
<dbReference type="PRINTS" id="PR00051">
    <property type="entry name" value="DNAA"/>
</dbReference>
<evidence type="ECO:0000256" key="1">
    <source>
        <dbReference type="ARBA" id="ARBA00006583"/>
    </source>
</evidence>
<evidence type="ECO:0000259" key="14">
    <source>
        <dbReference type="SMART" id="SM00760"/>
    </source>
</evidence>
<comment type="subunit">
    <text evidence="8">Oligomerizes as a right-handed, spiral filament on DNA at oriC.</text>
</comment>
<dbReference type="InterPro" id="IPR010921">
    <property type="entry name" value="Trp_repressor/repl_initiator"/>
</dbReference>
<dbReference type="SMART" id="SM00382">
    <property type="entry name" value="AAA"/>
    <property type="match status" value="1"/>
</dbReference>
<dbReference type="InterPro" id="IPR001957">
    <property type="entry name" value="Chromosome_initiator_DnaA"/>
</dbReference>
<dbReference type="PANTHER" id="PTHR30050">
    <property type="entry name" value="CHROMOSOMAL REPLICATION INITIATOR PROTEIN DNAA"/>
    <property type="match status" value="1"/>
</dbReference>
<feature type="region of interest" description="Disordered" evidence="12">
    <location>
        <begin position="87"/>
        <end position="133"/>
    </location>
</feature>
<keyword evidence="7 8" id="KW-0238">DNA-binding</keyword>
<feature type="domain" description="Chromosomal replication initiator DnaA C-terminal" evidence="14">
    <location>
        <begin position="437"/>
        <end position="505"/>
    </location>
</feature>
<evidence type="ECO:0000256" key="11">
    <source>
        <dbReference type="RuleBase" id="RU004227"/>
    </source>
</evidence>
<comment type="subcellular location">
    <subcellularLocation>
        <location evidence="8">Cytoplasm</location>
    </subcellularLocation>
</comment>
<feature type="binding site" evidence="8">
    <location>
        <position position="234"/>
    </location>
    <ligand>
        <name>ATP</name>
        <dbReference type="ChEBI" id="CHEBI:30616"/>
    </ligand>
</feature>
<feature type="compositionally biased region" description="Polar residues" evidence="12">
    <location>
        <begin position="103"/>
        <end position="117"/>
    </location>
</feature>
<dbReference type="FunFam" id="1.10.1750.10:FF:000002">
    <property type="entry name" value="Chromosomal replication initiator protein DnaA"/>
    <property type="match status" value="1"/>
</dbReference>
<dbReference type="CDD" id="cd06571">
    <property type="entry name" value="Bac_DnaA_C"/>
    <property type="match status" value="1"/>
</dbReference>
<dbReference type="Gene3D" id="3.30.300.180">
    <property type="match status" value="1"/>
</dbReference>
<dbReference type="PANTHER" id="PTHR30050:SF2">
    <property type="entry name" value="CHROMOSOMAL REPLICATION INITIATOR PROTEIN DNAA"/>
    <property type="match status" value="1"/>
</dbReference>
<dbReference type="FunFam" id="1.10.8.60:FF:000003">
    <property type="entry name" value="Chromosomal replication initiator protein DnaA"/>
    <property type="match status" value="1"/>
</dbReference>
<dbReference type="Gene3D" id="3.40.50.300">
    <property type="entry name" value="P-loop containing nucleotide triphosphate hydrolases"/>
    <property type="match status" value="1"/>
</dbReference>
<evidence type="ECO:0000256" key="10">
    <source>
        <dbReference type="RuleBase" id="RU000577"/>
    </source>
</evidence>
<dbReference type="HAMAP" id="MF_00377">
    <property type="entry name" value="DnaA_bact"/>
    <property type="match status" value="1"/>
</dbReference>
<evidence type="ECO:0000313" key="15">
    <source>
        <dbReference type="EMBL" id="PKY66345.1"/>
    </source>
</evidence>
<dbReference type="InterPro" id="IPR020591">
    <property type="entry name" value="Chromosome_initiator_DnaA-like"/>
</dbReference>
<evidence type="ECO:0000256" key="6">
    <source>
        <dbReference type="ARBA" id="ARBA00023121"/>
    </source>
</evidence>
<evidence type="ECO:0000256" key="5">
    <source>
        <dbReference type="ARBA" id="ARBA00022840"/>
    </source>
</evidence>
<dbReference type="GO" id="GO:0003688">
    <property type="term" value="F:DNA replication origin binding"/>
    <property type="evidence" value="ECO:0007669"/>
    <property type="project" value="UniProtKB-UniRule"/>
</dbReference>
<evidence type="ECO:0000256" key="8">
    <source>
        <dbReference type="HAMAP-Rule" id="MF_00377"/>
    </source>
</evidence>
<sequence length="534" mass="59997">METPSLNAAWTQALELLAKTDLGPAGMGFLQSTRPLGNIEGTILLSVPNDFTKNWIERSSSSVTDALSQTFGKRIRIAITVDPDMELPETTNETEHQAKNVGAASSTEDNQPTTNEVLSAGHHHAGDTPTYAQSFSYPSAEERLRQLEGVEAINDFPDSSFEEPDPKRFSYVAPQSTGRELDTSSARLNPKHTFDTFVIGPSNRFAHAAAVAVSESPGTDFNPLFIYGESGLGKTHLLQAIGHYTLSLYPNQKVRYVSSEEFTNEFINAIRVNNPDNSAVEEFHRRYRELDLLLIDDIQFLSKKEQTMEGFFHTFNALYQANKQIVITSDVQPKHLEGIEERLRSRFGSGLLVDVQPPDLETRIAILQKKTSDENLDIDPEIFTYIAERISSNIRELEGAILRVVAYANLYHEKIDLALAEMTLKDYISDPDDTEITIPLIMGQCAKYFNVTIDQLCSTDRSRAIVEARQIAMYLCRELTELSLPKIGQSFDRDHSTVMHANKKILEQMKQRREVYNNVTELTNRIKKVARGGN</sequence>
<dbReference type="PROSITE" id="PS01008">
    <property type="entry name" value="DNAA"/>
    <property type="match status" value="1"/>
</dbReference>
<dbReference type="InterPro" id="IPR013317">
    <property type="entry name" value="DnaA_dom"/>
</dbReference>
<evidence type="ECO:0000256" key="3">
    <source>
        <dbReference type="ARBA" id="ARBA00022705"/>
    </source>
</evidence>
<dbReference type="FunFam" id="3.40.50.300:FF:000668">
    <property type="entry name" value="Chromosomal replication initiator protein DnaA"/>
    <property type="match status" value="1"/>
</dbReference>
<dbReference type="AlphaFoldDB" id="A0A2I1I5D2"/>
<name>A0A2I1I5D2_9ACTO</name>
<evidence type="ECO:0000256" key="2">
    <source>
        <dbReference type="ARBA" id="ARBA00022490"/>
    </source>
</evidence>
<dbReference type="InterPro" id="IPR003593">
    <property type="entry name" value="AAA+_ATPase"/>
</dbReference>
<evidence type="ECO:0000313" key="16">
    <source>
        <dbReference type="Proteomes" id="UP000234545"/>
    </source>
</evidence>
<evidence type="ECO:0000259" key="13">
    <source>
        <dbReference type="SMART" id="SM00382"/>
    </source>
</evidence>
<dbReference type="NCBIfam" id="TIGR00362">
    <property type="entry name" value="DnaA"/>
    <property type="match status" value="1"/>
</dbReference>
<dbReference type="SUPFAM" id="SSF48295">
    <property type="entry name" value="TrpR-like"/>
    <property type="match status" value="1"/>
</dbReference>
<dbReference type="EMBL" id="PKKJ01000004">
    <property type="protein sequence ID" value="PKY66345.1"/>
    <property type="molecule type" value="Genomic_DNA"/>
</dbReference>
<evidence type="ECO:0000256" key="9">
    <source>
        <dbReference type="NCBIfam" id="TIGR00362"/>
    </source>
</evidence>
<feature type="binding site" evidence="8">
    <location>
        <position position="231"/>
    </location>
    <ligand>
        <name>ATP</name>
        <dbReference type="ChEBI" id="CHEBI:30616"/>
    </ligand>
</feature>
<accession>A0A2I1I5D2</accession>
<protein>
    <recommendedName>
        <fullName evidence="8 9">Chromosomal replication initiator protein DnaA</fullName>
    </recommendedName>
</protein>
<dbReference type="SUPFAM" id="SSF52540">
    <property type="entry name" value="P-loop containing nucleoside triphosphate hydrolases"/>
    <property type="match status" value="1"/>
</dbReference>
<organism evidence="15 16">
    <name type="scientific">Schaalia turicensis</name>
    <dbReference type="NCBI Taxonomy" id="131111"/>
    <lineage>
        <taxon>Bacteria</taxon>
        <taxon>Bacillati</taxon>
        <taxon>Actinomycetota</taxon>
        <taxon>Actinomycetes</taxon>
        <taxon>Actinomycetales</taxon>
        <taxon>Actinomycetaceae</taxon>
        <taxon>Schaalia</taxon>
    </lineage>
</organism>
<evidence type="ECO:0000256" key="7">
    <source>
        <dbReference type="ARBA" id="ARBA00023125"/>
    </source>
</evidence>
<comment type="function">
    <text evidence="8 10">Plays an essential role in the initiation and regulation of chromosomal replication. ATP-DnaA binds to the origin of replication (oriC) to initiate formation of the DNA replication initiation complex once per cell cycle. Binds the DnaA box (a 9 base pair repeat at the origin) and separates the double-stranded (ds)DNA. Forms a right-handed helical filament on oriC DNA; dsDNA binds to the exterior of the filament while single-stranded (ss)DNA is stabiized in the filament's interior. The ATP-DnaA-oriC complex binds and stabilizes one strand of the AT-rich DNA unwinding element (DUE), permitting loading of DNA polymerase. After initiation quickly degrades to an ADP-DnaA complex that is not apt for DNA replication. Binds acidic phospholipids.</text>
</comment>
<dbReference type="Pfam" id="PF00308">
    <property type="entry name" value="Bac_DnaA"/>
    <property type="match status" value="1"/>
</dbReference>
<dbReference type="CDD" id="cd00009">
    <property type="entry name" value="AAA"/>
    <property type="match status" value="1"/>
</dbReference>
<dbReference type="Gene3D" id="1.10.1750.10">
    <property type="match status" value="1"/>
</dbReference>
<keyword evidence="2 8" id="KW-0963">Cytoplasm</keyword>
<evidence type="ECO:0000256" key="12">
    <source>
        <dbReference type="SAM" id="MobiDB-lite"/>
    </source>
</evidence>
<reference evidence="15 16" key="1">
    <citation type="submission" date="2017-12" db="EMBL/GenBank/DDBJ databases">
        <title>Phylogenetic diversity of female urinary microbiome.</title>
        <authorList>
            <person name="Thomas-White K."/>
            <person name="Wolfe A.J."/>
        </authorList>
    </citation>
    <scope>NUCLEOTIDE SEQUENCE [LARGE SCALE GENOMIC DNA]</scope>
    <source>
        <strain evidence="15 16">UMB0250</strain>
    </source>
</reference>
<dbReference type="Pfam" id="PF08299">
    <property type="entry name" value="Bac_DnaA_C"/>
    <property type="match status" value="1"/>
</dbReference>
<feature type="domain" description="AAA+ ATPase" evidence="13">
    <location>
        <begin position="220"/>
        <end position="357"/>
    </location>
</feature>
<dbReference type="Gene3D" id="1.10.8.60">
    <property type="match status" value="1"/>
</dbReference>
<dbReference type="SMART" id="SM00760">
    <property type="entry name" value="Bac_DnaA_C"/>
    <property type="match status" value="1"/>
</dbReference>
<keyword evidence="6 8" id="KW-0446">Lipid-binding</keyword>
<feature type="region of interest" description="Domain IV, binds dsDNA" evidence="8">
    <location>
        <begin position="409"/>
        <end position="534"/>
    </location>
</feature>
<dbReference type="GO" id="GO:0006270">
    <property type="term" value="P:DNA replication initiation"/>
    <property type="evidence" value="ECO:0007669"/>
    <property type="project" value="UniProtKB-UniRule"/>
</dbReference>
<dbReference type="InterPro" id="IPR038454">
    <property type="entry name" value="DnaA_N_sf"/>
</dbReference>
<comment type="caution">
    <text evidence="8">Lacks conserved residue(s) required for the propagation of feature annotation.</text>
</comment>
<dbReference type="GO" id="GO:0005886">
    <property type="term" value="C:plasma membrane"/>
    <property type="evidence" value="ECO:0007669"/>
    <property type="project" value="TreeGrafter"/>
</dbReference>
<evidence type="ECO:0000256" key="4">
    <source>
        <dbReference type="ARBA" id="ARBA00022741"/>
    </source>
</evidence>
<dbReference type="GO" id="GO:0008289">
    <property type="term" value="F:lipid binding"/>
    <property type="evidence" value="ECO:0007669"/>
    <property type="project" value="UniProtKB-KW"/>
</dbReference>
<feature type="binding site" evidence="8">
    <location>
        <position position="233"/>
    </location>
    <ligand>
        <name>ATP</name>
        <dbReference type="ChEBI" id="CHEBI:30616"/>
    </ligand>
</feature>
<dbReference type="OrthoDB" id="9807019at2"/>
<dbReference type="InterPro" id="IPR018312">
    <property type="entry name" value="Chromosome_initiator_DnaA_CS"/>
</dbReference>
<dbReference type="Proteomes" id="UP000234545">
    <property type="component" value="Unassembled WGS sequence"/>
</dbReference>
<keyword evidence="5 8" id="KW-0067">ATP-binding</keyword>
<gene>
    <name evidence="8" type="primary">dnaA</name>
    <name evidence="15" type="ORF">CYJ25_05065</name>
</gene>
<comment type="caution">
    <text evidence="15">The sequence shown here is derived from an EMBL/GenBank/DDBJ whole genome shotgun (WGS) entry which is preliminary data.</text>
</comment>
<proteinExistence type="inferred from homology"/>
<dbReference type="InterPro" id="IPR027417">
    <property type="entry name" value="P-loop_NTPase"/>
</dbReference>
<keyword evidence="3 8" id="KW-0235">DNA replication</keyword>
<comment type="similarity">
    <text evidence="1 8 11">Belongs to the DnaA family.</text>
</comment>